<dbReference type="PANTHER" id="PTHR33085">
    <property type="entry name" value="OS12G0113100 PROTEIN-RELATED"/>
    <property type="match status" value="1"/>
</dbReference>
<evidence type="ECO:0000313" key="2">
    <source>
        <dbReference type="EMBL" id="TVU45640.1"/>
    </source>
</evidence>
<evidence type="ECO:0000313" key="3">
    <source>
        <dbReference type="Proteomes" id="UP000324897"/>
    </source>
</evidence>
<organism evidence="2 3">
    <name type="scientific">Eragrostis curvula</name>
    <name type="common">weeping love grass</name>
    <dbReference type="NCBI Taxonomy" id="38414"/>
    <lineage>
        <taxon>Eukaryota</taxon>
        <taxon>Viridiplantae</taxon>
        <taxon>Streptophyta</taxon>
        <taxon>Embryophyta</taxon>
        <taxon>Tracheophyta</taxon>
        <taxon>Spermatophyta</taxon>
        <taxon>Magnoliopsida</taxon>
        <taxon>Liliopsida</taxon>
        <taxon>Poales</taxon>
        <taxon>Poaceae</taxon>
        <taxon>PACMAD clade</taxon>
        <taxon>Chloridoideae</taxon>
        <taxon>Eragrostideae</taxon>
        <taxon>Eragrostidinae</taxon>
        <taxon>Eragrostis</taxon>
    </lineage>
</organism>
<comment type="caution">
    <text evidence="2">The sequence shown here is derived from an EMBL/GenBank/DDBJ whole genome shotgun (WGS) entry which is preliminary data.</text>
</comment>
<feature type="region of interest" description="Disordered" evidence="1">
    <location>
        <begin position="1"/>
        <end position="27"/>
    </location>
</feature>
<dbReference type="EMBL" id="RWGY01000004">
    <property type="protein sequence ID" value="TVU45640.1"/>
    <property type="molecule type" value="Genomic_DNA"/>
</dbReference>
<feature type="non-terminal residue" evidence="2">
    <location>
        <position position="1"/>
    </location>
</feature>
<dbReference type="AlphaFoldDB" id="A0A5J9WE04"/>
<dbReference type="OrthoDB" id="591320at2759"/>
<dbReference type="Pfam" id="PF07893">
    <property type="entry name" value="DUF1668"/>
    <property type="match status" value="3"/>
</dbReference>
<dbReference type="InterPro" id="IPR012871">
    <property type="entry name" value="DUF1668_ORYSA"/>
</dbReference>
<evidence type="ECO:0000256" key="1">
    <source>
        <dbReference type="SAM" id="MobiDB-lite"/>
    </source>
</evidence>
<dbReference type="PANTHER" id="PTHR33085:SF113">
    <property type="entry name" value="OS05G0126000 PROTEIN"/>
    <property type="match status" value="1"/>
</dbReference>
<keyword evidence="3" id="KW-1185">Reference proteome</keyword>
<dbReference type="Proteomes" id="UP000324897">
    <property type="component" value="Chromosome 5"/>
</dbReference>
<sequence length="826" mass="92741">MAAPAQSSHEDPTRQSRLINQATGASRSRRPKSVLEWQRMIRRFVNVVWENYSTNVYSLHRLDVSKHLFHQSRADARVVPLLAEAAQHTAAAAAAADVLPLLDRQQELPAPCVKIDPSYRDDMSSYKLPFWGLLSPRSSEDRVLCLNRMGDAVLCDLDKQSVVPMLPLRDDVGIHPTSFSVVRPDAHEQEEEEDLYVIHRAPQMDLELPANRSCFRVLRSCNSKDDGARWRWEPLPPPPYIGAPGYNPACFIYACTVVDEGRTICVSSFSEDIGTYCFDTVERRWRHVGHWVLPFQGRAEYVPDLNLWLGFSSCSQHCYLCATSELDDMDMDQPPKLQYVWQDLVAPENWSAGRTWVVSLGSGRFCIAKSFYIMKSASVDDWDEHEDEVVILTGVEVGRGGDDRLETGLYSLHRVDVPKHLFFPSRSEARVVPFVAESEDNITAAGVDDEQPMPDRLQELPSATTMWSSSNVDYFSLLSSRRNESRILCMSKMGAAVLYDPDSNYTRIMPGLSSFKGPVLVSAFVARAGAKEEDLYIMHGGADGLELNSKYHFNVLRYEPMYRWWHWYWESLPLPPFVDEPQFKPSIISSYTVVDGGRTICLSSAAEGIGTYFCDTVSCERKRAANWSPPFTRDTVSCEWKRAGDWVLPFTGRAEYIPHLELWLGFSLRNPGYLCAASGLSDMLMDQQPMTSRIVWPDHAPKAARVDLLNMGLGRFAVAKVFKVVRNKGEPGLFSEPDAVEDEFVVLTGVEVMCKGDNNLQGLELLQHKSICYRGANDRRPAGIGDNEGDSRAVLGTAASEDHGDSVQLTVDDCSAICLFFHSPPS</sequence>
<name>A0A5J9WE04_9POAL</name>
<accession>A0A5J9WE04</accession>
<dbReference type="Gramene" id="TVU45640">
    <property type="protein sequence ID" value="TVU45640"/>
    <property type="gene ID" value="EJB05_05131"/>
</dbReference>
<proteinExistence type="predicted"/>
<reference evidence="2 3" key="1">
    <citation type="journal article" date="2019" name="Sci. Rep.">
        <title>A high-quality genome of Eragrostis curvula grass provides insights into Poaceae evolution and supports new strategies to enhance forage quality.</title>
        <authorList>
            <person name="Carballo J."/>
            <person name="Santos B.A.C.M."/>
            <person name="Zappacosta D."/>
            <person name="Garbus I."/>
            <person name="Selva J.P."/>
            <person name="Gallo C.A."/>
            <person name="Diaz A."/>
            <person name="Albertini E."/>
            <person name="Caccamo M."/>
            <person name="Echenique V."/>
        </authorList>
    </citation>
    <scope>NUCLEOTIDE SEQUENCE [LARGE SCALE GENOMIC DNA]</scope>
    <source>
        <strain evidence="3">cv. Victoria</strain>
        <tissue evidence="2">Leaf</tissue>
    </source>
</reference>
<feature type="compositionally biased region" description="Polar residues" evidence="1">
    <location>
        <begin position="15"/>
        <end position="26"/>
    </location>
</feature>
<gene>
    <name evidence="2" type="ORF">EJB05_05131</name>
</gene>
<protein>
    <submittedName>
        <fullName evidence="2">Uncharacterized protein</fullName>
    </submittedName>
</protein>